<dbReference type="InterPro" id="IPR013783">
    <property type="entry name" value="Ig-like_fold"/>
</dbReference>
<organism evidence="1 2">
    <name type="scientific">Elstera cyanobacteriorum</name>
    <dbReference type="NCBI Taxonomy" id="2022747"/>
    <lineage>
        <taxon>Bacteria</taxon>
        <taxon>Pseudomonadati</taxon>
        <taxon>Pseudomonadota</taxon>
        <taxon>Alphaproteobacteria</taxon>
        <taxon>Rhodospirillales</taxon>
        <taxon>Rhodospirillaceae</taxon>
        <taxon>Elstera</taxon>
    </lineage>
</organism>
<sequence>MLGLIAFRTRLGSARLPPAWVTNSPLPDAEWEAAYSSVLLATTEAPPVSYSLPSGSLPPGLALVGDTISGTPRPAPTAPVWGTAAGSLGSATQGGAFAATLTASGAASFAVRAGRLPWGVTLDGETGAISGTLAVIGGVTDDPGPPPVWVTAGGSLGTVRETYNGTNEPVALSLAATGAAVYTISGGVLPWGLTLDRDTGALAGVVRNIGGGTWEPDTVVTWSAPASTNLGTFARGTSVGTITQTVDPVGSSFYVLGGVMPWGVLLSRNGGSISGTVSNENAPGTYNFTVGCAANPGFAFGTRAYSITIT</sequence>
<comment type="caution">
    <text evidence="1">The sequence shown here is derived from an EMBL/GenBank/DDBJ whole genome shotgun (WGS) entry which is preliminary data.</text>
</comment>
<name>A0A255XWD3_9PROT</name>
<dbReference type="EMBL" id="NOXS01000023">
    <property type="protein sequence ID" value="OYQ21327.1"/>
    <property type="molecule type" value="Genomic_DNA"/>
</dbReference>
<dbReference type="Gene3D" id="2.60.40.10">
    <property type="entry name" value="Immunoglobulins"/>
    <property type="match status" value="1"/>
</dbReference>
<dbReference type="RefSeq" id="WP_094407318.1">
    <property type="nucleotide sequence ID" value="NZ_BMJZ01000001.1"/>
</dbReference>
<proteinExistence type="predicted"/>
<dbReference type="Proteomes" id="UP000216361">
    <property type="component" value="Unassembled WGS sequence"/>
</dbReference>
<keyword evidence="2" id="KW-1185">Reference proteome</keyword>
<reference evidence="1 2" key="1">
    <citation type="submission" date="2017-07" db="EMBL/GenBank/DDBJ databases">
        <title>Elstera cyanobacteriorum sp. nov., a novel bacterium isolated from cyanobacterial aggregates in a eutrophic lake.</title>
        <authorList>
            <person name="Cai H."/>
        </authorList>
    </citation>
    <scope>NUCLEOTIDE SEQUENCE [LARGE SCALE GENOMIC DNA]</scope>
    <source>
        <strain evidence="1 2">TH019</strain>
    </source>
</reference>
<dbReference type="Pfam" id="PF05345">
    <property type="entry name" value="He_PIG"/>
    <property type="match status" value="2"/>
</dbReference>
<evidence type="ECO:0000313" key="1">
    <source>
        <dbReference type="EMBL" id="OYQ21327.1"/>
    </source>
</evidence>
<accession>A0A255XWD3</accession>
<evidence type="ECO:0000313" key="2">
    <source>
        <dbReference type="Proteomes" id="UP000216361"/>
    </source>
</evidence>
<dbReference type="AlphaFoldDB" id="A0A255XWD3"/>
<gene>
    <name evidence="1" type="ORF">CHR90_02270</name>
</gene>
<protein>
    <submittedName>
        <fullName evidence="1">Uncharacterized protein</fullName>
    </submittedName>
</protein>